<accession>A0ABX2K3I2</accession>
<protein>
    <submittedName>
        <fullName evidence="4">Diguanylate cyclase</fullName>
    </submittedName>
</protein>
<dbReference type="InterPro" id="IPR000014">
    <property type="entry name" value="PAS"/>
</dbReference>
<dbReference type="InterPro" id="IPR043128">
    <property type="entry name" value="Rev_trsase/Diguanyl_cyclase"/>
</dbReference>
<dbReference type="InterPro" id="IPR000160">
    <property type="entry name" value="GGDEF_dom"/>
</dbReference>
<dbReference type="PROSITE" id="PS50112">
    <property type="entry name" value="PAS"/>
    <property type="match status" value="1"/>
</dbReference>
<evidence type="ECO:0000313" key="4">
    <source>
        <dbReference type="EMBL" id="NUA98126.1"/>
    </source>
</evidence>
<evidence type="ECO:0000259" key="1">
    <source>
        <dbReference type="PROSITE" id="PS50112"/>
    </source>
</evidence>
<dbReference type="PROSITE" id="PS50887">
    <property type="entry name" value="GGDEF"/>
    <property type="match status" value="1"/>
</dbReference>
<dbReference type="EMBL" id="WHOS01000002">
    <property type="protein sequence ID" value="NUA98126.1"/>
    <property type="molecule type" value="Genomic_DNA"/>
</dbReference>
<comment type="caution">
    <text evidence="4">The sequence shown here is derived from an EMBL/GenBank/DDBJ whole genome shotgun (WGS) entry which is preliminary data.</text>
</comment>
<dbReference type="Pfam" id="PF00990">
    <property type="entry name" value="GGDEF"/>
    <property type="match status" value="1"/>
</dbReference>
<dbReference type="SMART" id="SM00086">
    <property type="entry name" value="PAC"/>
    <property type="match status" value="2"/>
</dbReference>
<evidence type="ECO:0000313" key="5">
    <source>
        <dbReference type="Proteomes" id="UP000605086"/>
    </source>
</evidence>
<feature type="domain" description="PAC" evidence="2">
    <location>
        <begin position="332"/>
        <end position="384"/>
    </location>
</feature>
<dbReference type="SMART" id="SM00091">
    <property type="entry name" value="PAS"/>
    <property type="match status" value="3"/>
</dbReference>
<gene>
    <name evidence="4" type="ORF">GBZ48_02385</name>
</gene>
<dbReference type="SUPFAM" id="SSF55785">
    <property type="entry name" value="PYP-like sensor domain (PAS domain)"/>
    <property type="match status" value="2"/>
</dbReference>
<dbReference type="InterPro" id="IPR035965">
    <property type="entry name" value="PAS-like_dom_sf"/>
</dbReference>
<dbReference type="Pfam" id="PF13188">
    <property type="entry name" value="PAS_8"/>
    <property type="match status" value="1"/>
</dbReference>
<dbReference type="RefSeq" id="WP_174469539.1">
    <property type="nucleotide sequence ID" value="NZ_WHOS01000002.1"/>
</dbReference>
<evidence type="ECO:0000259" key="3">
    <source>
        <dbReference type="PROSITE" id="PS50887"/>
    </source>
</evidence>
<sequence length="558" mass="62839">MGAAACTSHLSDHHWSTNDLSAFCLISDPVWVIDLQTGDALWANQAACDLWGVRSVREPAAVGGLPETVRQRLPDYARRLSDGERFGERWTVDTRGDDREKDRSAETVLACDCSGLRLTDGRLAMLVHARPLAEMEPTPAPKLHLSRMVENLPMAAAYVEGERIFVNRAAERLIGFRQDELPTMEAWFKSAYPGHDQEIRQRYDAARLAKASVLTELHVTRKDGVRRWIRFFAYLTHGGEVWLMEDVTDQRATLEALHQERAVLQSLIDSMPDIVFFKDRDGVFLNYNRAFLDYVGWHLNSNRRLRDIDMVDGDAAERRRQTDLRAMREGMTRGEEWFVYPDGRRRLMETLKTACRDPRGNILGVVGISRDITDRREMEEMLRRSEAEKDHLANHDPLTGLPNRRLFFARTDSALAHAQRIGQPLALLFIDLDGFKPVNDRMGHDAGDQVLRVTAERLTACLRTSDLVARIGGDEFTVLLEGTGSLHDVERVAGKLIQAVSAEIEIGRNALTVGASIGIALYPRDADNAQDLLKAADGALYRAKHAGRGRFIVCGHPR</sequence>
<feature type="domain" description="GGDEF" evidence="3">
    <location>
        <begin position="423"/>
        <end position="556"/>
    </location>
</feature>
<dbReference type="PROSITE" id="PS50113">
    <property type="entry name" value="PAC"/>
    <property type="match status" value="1"/>
</dbReference>
<dbReference type="CDD" id="cd01949">
    <property type="entry name" value="GGDEF"/>
    <property type="match status" value="1"/>
</dbReference>
<dbReference type="PANTHER" id="PTHR44757:SF4">
    <property type="entry name" value="DIGUANYLATE CYCLASE DGCE-RELATED"/>
    <property type="match status" value="1"/>
</dbReference>
<dbReference type="SUPFAM" id="SSF55073">
    <property type="entry name" value="Nucleotide cyclase"/>
    <property type="match status" value="1"/>
</dbReference>
<dbReference type="Gene3D" id="3.30.70.270">
    <property type="match status" value="1"/>
</dbReference>
<dbReference type="InterPro" id="IPR029787">
    <property type="entry name" value="Nucleotide_cyclase"/>
</dbReference>
<organism evidence="4 5">
    <name type="scientific">Azospirillum melinis</name>
    <dbReference type="NCBI Taxonomy" id="328839"/>
    <lineage>
        <taxon>Bacteria</taxon>
        <taxon>Pseudomonadati</taxon>
        <taxon>Pseudomonadota</taxon>
        <taxon>Alphaproteobacteria</taxon>
        <taxon>Rhodospirillales</taxon>
        <taxon>Azospirillaceae</taxon>
        <taxon>Azospirillum</taxon>
    </lineage>
</organism>
<dbReference type="Proteomes" id="UP000605086">
    <property type="component" value="Unassembled WGS sequence"/>
</dbReference>
<dbReference type="NCBIfam" id="TIGR00254">
    <property type="entry name" value="GGDEF"/>
    <property type="match status" value="1"/>
</dbReference>
<proteinExistence type="predicted"/>
<dbReference type="InterPro" id="IPR013656">
    <property type="entry name" value="PAS_4"/>
</dbReference>
<dbReference type="PANTHER" id="PTHR44757">
    <property type="entry name" value="DIGUANYLATE CYCLASE DGCP"/>
    <property type="match status" value="1"/>
</dbReference>
<dbReference type="CDD" id="cd00130">
    <property type="entry name" value="PAS"/>
    <property type="match status" value="2"/>
</dbReference>
<dbReference type="SMART" id="SM00267">
    <property type="entry name" value="GGDEF"/>
    <property type="match status" value="1"/>
</dbReference>
<dbReference type="Gene3D" id="3.30.450.20">
    <property type="entry name" value="PAS domain"/>
    <property type="match status" value="2"/>
</dbReference>
<dbReference type="InterPro" id="IPR052155">
    <property type="entry name" value="Biofilm_reg_signaling"/>
</dbReference>
<dbReference type="InterPro" id="IPR000700">
    <property type="entry name" value="PAS-assoc_C"/>
</dbReference>
<dbReference type="InterPro" id="IPR001610">
    <property type="entry name" value="PAC"/>
</dbReference>
<dbReference type="Pfam" id="PF08448">
    <property type="entry name" value="PAS_4"/>
    <property type="match status" value="2"/>
</dbReference>
<reference evidence="4 5" key="1">
    <citation type="submission" date="2019-10" db="EMBL/GenBank/DDBJ databases">
        <title>Genome sequence of Azospirillum melinis.</title>
        <authorList>
            <person name="Ambrosini A."/>
            <person name="Sant'Anna F.H."/>
            <person name="Cassan F.D."/>
            <person name="Souza E.M."/>
            <person name="Passaglia L.M.P."/>
        </authorList>
    </citation>
    <scope>NUCLEOTIDE SEQUENCE [LARGE SCALE GENOMIC DNA]</scope>
    <source>
        <strain evidence="4 5">TMCY0552</strain>
    </source>
</reference>
<evidence type="ECO:0000259" key="2">
    <source>
        <dbReference type="PROSITE" id="PS50113"/>
    </source>
</evidence>
<dbReference type="NCBIfam" id="TIGR00229">
    <property type="entry name" value="sensory_box"/>
    <property type="match status" value="2"/>
</dbReference>
<feature type="domain" description="PAS" evidence="1">
    <location>
        <begin position="260"/>
        <end position="297"/>
    </location>
</feature>
<keyword evidence="5" id="KW-1185">Reference proteome</keyword>
<name>A0ABX2K3I2_9PROT</name>